<feature type="region of interest" description="Disordered" evidence="1">
    <location>
        <begin position="116"/>
        <end position="139"/>
    </location>
</feature>
<dbReference type="Proteomes" id="UP001244563">
    <property type="component" value="Unassembled WGS sequence"/>
</dbReference>
<reference evidence="3 4" key="1">
    <citation type="submission" date="2023-07" db="EMBL/GenBank/DDBJ databases">
        <title>Sorghum-associated microbial communities from plants grown in Nebraska, USA.</title>
        <authorList>
            <person name="Schachtman D."/>
        </authorList>
    </citation>
    <scope>NUCLEOTIDE SEQUENCE [LARGE SCALE GENOMIC DNA]</scope>
    <source>
        <strain evidence="3 4">CC523</strain>
    </source>
</reference>
<feature type="signal peptide" evidence="2">
    <location>
        <begin position="1"/>
        <end position="23"/>
    </location>
</feature>
<protein>
    <submittedName>
        <fullName evidence="3">Outer membrane murein-binding lipoprotein Lpp</fullName>
    </submittedName>
</protein>
<evidence type="ECO:0000256" key="1">
    <source>
        <dbReference type="SAM" id="MobiDB-lite"/>
    </source>
</evidence>
<keyword evidence="3" id="KW-0449">Lipoprotein</keyword>
<proteinExistence type="predicted"/>
<accession>A0ABT9TPV6</accession>
<dbReference type="PROSITE" id="PS51257">
    <property type="entry name" value="PROKAR_LIPOPROTEIN"/>
    <property type="match status" value="1"/>
</dbReference>
<dbReference type="RefSeq" id="WP_306878244.1">
    <property type="nucleotide sequence ID" value="NZ_JAUSSW010000005.1"/>
</dbReference>
<name>A0ABT9TPV6_PAENI</name>
<feature type="chain" id="PRO_5047257412" evidence="2">
    <location>
        <begin position="24"/>
        <end position="158"/>
    </location>
</feature>
<organism evidence="3 4">
    <name type="scientific">Paenarthrobacter nicotinovorans</name>
    <name type="common">Arthrobacter nicotinovorans</name>
    <dbReference type="NCBI Taxonomy" id="29320"/>
    <lineage>
        <taxon>Bacteria</taxon>
        <taxon>Bacillati</taxon>
        <taxon>Actinomycetota</taxon>
        <taxon>Actinomycetes</taxon>
        <taxon>Micrococcales</taxon>
        <taxon>Micrococcaceae</taxon>
        <taxon>Paenarthrobacter</taxon>
    </lineage>
</organism>
<evidence type="ECO:0000313" key="4">
    <source>
        <dbReference type="Proteomes" id="UP001244563"/>
    </source>
</evidence>
<keyword evidence="2" id="KW-0732">Signal</keyword>
<gene>
    <name evidence="3" type="ORF">J2T10_002240</name>
</gene>
<comment type="caution">
    <text evidence="3">The sequence shown here is derived from an EMBL/GenBank/DDBJ whole genome shotgun (WGS) entry which is preliminary data.</text>
</comment>
<dbReference type="EMBL" id="JAUSSW010000005">
    <property type="protein sequence ID" value="MDQ0102587.1"/>
    <property type="molecule type" value="Genomic_DNA"/>
</dbReference>
<evidence type="ECO:0000256" key="2">
    <source>
        <dbReference type="SAM" id="SignalP"/>
    </source>
</evidence>
<sequence>MSKSTRLRTVLLTLLVAAAGVLAGCSQQPSADALKGPADEVSSAVRAASLAVDLRISDSTTAAAAATAADDMLGDVESATNEVHGLTAQTQEERVLRNDVLAAFSSISRALLHARDALSSSSNGPDDGQGKPRLSTVQGELRVATEQLDSLMTKAGIQ</sequence>
<keyword evidence="4" id="KW-1185">Reference proteome</keyword>
<evidence type="ECO:0000313" key="3">
    <source>
        <dbReference type="EMBL" id="MDQ0102587.1"/>
    </source>
</evidence>